<dbReference type="GO" id="GO:0000981">
    <property type="term" value="F:DNA-binding transcription factor activity, RNA polymerase II-specific"/>
    <property type="evidence" value="ECO:0007669"/>
    <property type="project" value="InterPro"/>
</dbReference>
<proteinExistence type="predicted"/>
<evidence type="ECO:0000256" key="4">
    <source>
        <dbReference type="ARBA" id="ARBA00023163"/>
    </source>
</evidence>
<keyword evidence="7" id="KW-1185">Reference proteome</keyword>
<comment type="subcellular location">
    <subcellularLocation>
        <location evidence="1">Nucleus</location>
    </subcellularLocation>
</comment>
<dbReference type="PANTHER" id="PTHR47338:SF9">
    <property type="entry name" value="ZN(II)2CYS6 TRANSCRIPTION FACTOR (EUROFUNG)"/>
    <property type="match status" value="1"/>
</dbReference>
<reference evidence="6 7" key="1">
    <citation type="submission" date="2020-05" db="EMBL/GenBank/DDBJ databases">
        <title>Identification and distribution of gene clusters putatively required for synthesis of sphingolipid metabolism inhibitors in phylogenetically diverse species of the filamentous fungus Fusarium.</title>
        <authorList>
            <person name="Kim H.-S."/>
            <person name="Busman M."/>
            <person name="Brown D.W."/>
            <person name="Divon H."/>
            <person name="Uhlig S."/>
            <person name="Proctor R.H."/>
        </authorList>
    </citation>
    <scope>NUCLEOTIDE SEQUENCE [LARGE SCALE GENOMIC DNA]</scope>
    <source>
        <strain evidence="6 7">NRRL 25211</strain>
    </source>
</reference>
<keyword evidence="5" id="KW-0539">Nucleus</keyword>
<dbReference type="Proteomes" id="UP000544095">
    <property type="component" value="Unassembled WGS sequence"/>
</dbReference>
<name>A0A8H5V2N1_9HYPO</name>
<dbReference type="InterPro" id="IPR050815">
    <property type="entry name" value="TF_fung"/>
</dbReference>
<evidence type="ECO:0000256" key="3">
    <source>
        <dbReference type="ARBA" id="ARBA00023015"/>
    </source>
</evidence>
<dbReference type="CDD" id="cd12148">
    <property type="entry name" value="fungal_TF_MHR"/>
    <property type="match status" value="1"/>
</dbReference>
<keyword evidence="3" id="KW-0805">Transcription regulation</keyword>
<accession>A0A8H5V2N1</accession>
<dbReference type="EMBL" id="JAAOAR010000028">
    <property type="protein sequence ID" value="KAF5608311.1"/>
    <property type="molecule type" value="Genomic_DNA"/>
</dbReference>
<dbReference type="AlphaFoldDB" id="A0A8H5V2N1"/>
<protein>
    <recommendedName>
        <fullName evidence="8">Transcription factor domain-containing protein</fullName>
    </recommendedName>
</protein>
<gene>
    <name evidence="6" type="ORF">FPANT_527</name>
</gene>
<sequence>MLSETSSWSPANPESPSDILADFVNAYREKIYFQPLPLFDPKRLQLKIGTLPQYLRWSFLALSLHYTSHNFYYGLEGKAIEYYTTSARSVVVDMAAEGLVHLEVMQALCLLALCDHISGKSSRAWMMIGMAAKLESLRLSDSKVSGSRQSDDAISRCHWSIAILESTFTPHCNTLFEVAHAPNYPKSVPRPTTLHGMKTYCADLTDAYEANVQDAGIVATCLGYISVWGSIISYLRDIRNGANEYPWLATSRHNQLTVKLYELENVTSHRHLIRNAPFPDQPPSELSENREYWAPWVLFQVMMHATQAILNNPFVQLVALRRAGRNFQPRSFLQNTVDQALFHAEWVSRLVRMCADRQFEFARDRKVSEKAKENLGICETFLEHLSRKWPHIAEKVEILRTLNIKVKKKRQSPQDDESSSATIQFEPDMMWELLDPAMSGRDWASLCKAGGTYAATSATIKVATKFIHPINSDEDNAPMENGAHNLFDLEDIYGEPFLDHGLPGRHTYVTQQGYDAALVEAQIFNHTRQLQEAGYNVRAVWRGPEIPGTEMSKHMKDVHWNVAGVGFGVRGSQISEVITLFEGHPGKDLGYITLCDSACN</sequence>
<keyword evidence="2" id="KW-0479">Metal-binding</keyword>
<comment type="caution">
    <text evidence="6">The sequence shown here is derived from an EMBL/GenBank/DDBJ whole genome shotgun (WGS) entry which is preliminary data.</text>
</comment>
<dbReference type="GO" id="GO:0005634">
    <property type="term" value="C:nucleus"/>
    <property type="evidence" value="ECO:0007669"/>
    <property type="project" value="UniProtKB-SubCell"/>
</dbReference>
<evidence type="ECO:0000256" key="5">
    <source>
        <dbReference type="ARBA" id="ARBA00023242"/>
    </source>
</evidence>
<evidence type="ECO:0008006" key="8">
    <source>
        <dbReference type="Google" id="ProtNLM"/>
    </source>
</evidence>
<evidence type="ECO:0000256" key="1">
    <source>
        <dbReference type="ARBA" id="ARBA00004123"/>
    </source>
</evidence>
<evidence type="ECO:0000313" key="6">
    <source>
        <dbReference type="EMBL" id="KAF5608311.1"/>
    </source>
</evidence>
<evidence type="ECO:0000256" key="2">
    <source>
        <dbReference type="ARBA" id="ARBA00022723"/>
    </source>
</evidence>
<dbReference type="PANTHER" id="PTHR47338">
    <property type="entry name" value="ZN(II)2CYS6 TRANSCRIPTION FACTOR (EUROFUNG)-RELATED"/>
    <property type="match status" value="1"/>
</dbReference>
<organism evidence="6 7">
    <name type="scientific">Fusarium pseudoanthophilum</name>
    <dbReference type="NCBI Taxonomy" id="48495"/>
    <lineage>
        <taxon>Eukaryota</taxon>
        <taxon>Fungi</taxon>
        <taxon>Dikarya</taxon>
        <taxon>Ascomycota</taxon>
        <taxon>Pezizomycotina</taxon>
        <taxon>Sordariomycetes</taxon>
        <taxon>Hypocreomycetidae</taxon>
        <taxon>Hypocreales</taxon>
        <taxon>Nectriaceae</taxon>
        <taxon>Fusarium</taxon>
        <taxon>Fusarium fujikuroi species complex</taxon>
    </lineage>
</organism>
<dbReference type="GO" id="GO:0046872">
    <property type="term" value="F:metal ion binding"/>
    <property type="evidence" value="ECO:0007669"/>
    <property type="project" value="UniProtKB-KW"/>
</dbReference>
<keyword evidence="4" id="KW-0804">Transcription</keyword>
<evidence type="ECO:0000313" key="7">
    <source>
        <dbReference type="Proteomes" id="UP000544095"/>
    </source>
</evidence>